<comment type="caution">
    <text evidence="1">The sequence shown here is derived from an EMBL/GenBank/DDBJ whole genome shotgun (WGS) entry which is preliminary data.</text>
</comment>
<reference evidence="1 2" key="1">
    <citation type="submission" date="2014-03" db="EMBL/GenBank/DDBJ databases">
        <title>Genome sequence of Bordetella hinzii.</title>
        <authorList>
            <person name="Register K."/>
            <person name="Harvill E."/>
            <person name="Goodfield L.L."/>
            <person name="Ivanov Y.V."/>
            <person name="Meyer J.A."/>
            <person name="Muse S.J."/>
            <person name="Jacobs N."/>
            <person name="Bendor L."/>
            <person name="Smallridge W.E."/>
            <person name="Brinkac L.M."/>
            <person name="Sanka R."/>
            <person name="Kim M."/>
            <person name="Losada L."/>
        </authorList>
    </citation>
    <scope>NUCLEOTIDE SEQUENCE [LARGE SCALE GENOMIC DNA]</scope>
    <source>
        <strain evidence="1 2">OH87 BAL007II</strain>
    </source>
</reference>
<sequence>MTRTKQALCQATAAGLAGERARRAMLRCTMLVRERTSMVPGLRHEEAGLRPDLIRRNMGRVWPSYCVAPPGPGGPVIQKEEAPCTSTS</sequence>
<accession>A0ABR4QYN0</accession>
<organism evidence="1 2">
    <name type="scientific">Bordetella hinzii OH87 BAL007II</name>
    <dbReference type="NCBI Taxonomy" id="1331262"/>
    <lineage>
        <taxon>Bacteria</taxon>
        <taxon>Pseudomonadati</taxon>
        <taxon>Pseudomonadota</taxon>
        <taxon>Betaproteobacteria</taxon>
        <taxon>Burkholderiales</taxon>
        <taxon>Alcaligenaceae</taxon>
        <taxon>Bordetella</taxon>
    </lineage>
</organism>
<name>A0ABR4QYN0_9BORD</name>
<evidence type="ECO:0000313" key="1">
    <source>
        <dbReference type="EMBL" id="KCB22957.1"/>
    </source>
</evidence>
<gene>
    <name evidence="1" type="ORF">L544_4039</name>
</gene>
<keyword evidence="2" id="KW-1185">Reference proteome</keyword>
<dbReference type="EMBL" id="JHEM01000022">
    <property type="protein sequence ID" value="KCB22957.1"/>
    <property type="molecule type" value="Genomic_DNA"/>
</dbReference>
<dbReference type="Proteomes" id="UP000025748">
    <property type="component" value="Unassembled WGS sequence"/>
</dbReference>
<proteinExistence type="predicted"/>
<evidence type="ECO:0000313" key="2">
    <source>
        <dbReference type="Proteomes" id="UP000025748"/>
    </source>
</evidence>
<protein>
    <submittedName>
        <fullName evidence="1">Uncharacterized protein</fullName>
    </submittedName>
</protein>